<keyword evidence="2" id="KW-1185">Reference proteome</keyword>
<dbReference type="Pfam" id="PF11745">
    <property type="entry name" value="DUF3304"/>
    <property type="match status" value="1"/>
</dbReference>
<dbReference type="AlphaFoldDB" id="A0A2N7W0E0"/>
<accession>A0A2N7W0E0</accession>
<evidence type="ECO:0000313" key="1">
    <source>
        <dbReference type="EMBL" id="PMS22874.1"/>
    </source>
</evidence>
<dbReference type="RefSeq" id="WP_102610906.1">
    <property type="nucleotide sequence ID" value="NZ_PNYB01000013.1"/>
</dbReference>
<gene>
    <name evidence="1" type="ORF">C0Z19_16480</name>
</gene>
<dbReference type="InterPro" id="IPR021733">
    <property type="entry name" value="DUF3304"/>
</dbReference>
<reference evidence="1 2" key="1">
    <citation type="submission" date="2018-01" db="EMBL/GenBank/DDBJ databases">
        <title>Whole genome analyses suggest that Burkholderia sensu lato contains two further novel genera in the rhizoxinica-symbiotica group Mycetohabitans gen. nov., and Trinickia gen. nov.: implications for the evolution of diazotrophy and nodulation in the Burkholderiaceae.</title>
        <authorList>
            <person name="Estrada-de los Santos P."/>
            <person name="Palmer M."/>
            <person name="Chavez-Ramirez B."/>
            <person name="Beukes C."/>
            <person name="Steenkamp E.T."/>
            <person name="Hirsch A.M."/>
            <person name="Manyaka P."/>
            <person name="Maluk M."/>
            <person name="Lafos M."/>
            <person name="Crook M."/>
            <person name="Gross E."/>
            <person name="Simon M.F."/>
            <person name="Bueno dos Reis Junior F."/>
            <person name="Poole P.S."/>
            <person name="Venter S.N."/>
            <person name="James E.K."/>
        </authorList>
    </citation>
    <scope>NUCLEOTIDE SEQUENCE [LARGE SCALE GENOMIC DNA]</scope>
    <source>
        <strain evidence="1 2">GP25-8</strain>
    </source>
</reference>
<organism evidence="1 2">
    <name type="scientific">Trinickia soli</name>
    <dbReference type="NCBI Taxonomy" id="380675"/>
    <lineage>
        <taxon>Bacteria</taxon>
        <taxon>Pseudomonadati</taxon>
        <taxon>Pseudomonadota</taxon>
        <taxon>Betaproteobacteria</taxon>
        <taxon>Burkholderiales</taxon>
        <taxon>Burkholderiaceae</taxon>
        <taxon>Trinickia</taxon>
    </lineage>
</organism>
<name>A0A2N7W0E0_9BURK</name>
<protein>
    <recommendedName>
        <fullName evidence="3">DUF3304 domain-containing protein</fullName>
    </recommendedName>
</protein>
<dbReference type="Proteomes" id="UP000235347">
    <property type="component" value="Unassembled WGS sequence"/>
</dbReference>
<dbReference type="EMBL" id="PNYB01000013">
    <property type="protein sequence ID" value="PMS22874.1"/>
    <property type="molecule type" value="Genomic_DNA"/>
</dbReference>
<sequence length="177" mass="19533">MTLTTSINNQFRWQHKFVMRTLDRIALASALLCALNGCSRAKPIGLAVEGYNYTNRYVASFTVTDESGNGAWGGNVELSTPTAGGGKSTCCVMLDPNVSRPVRLRVDWTLDEVDDAMGHVIAPEMKRQAWVTVDPPFPSDPQNLEVHFYPDGHVEAVVTHWSSPPRILLPEGRRPTP</sequence>
<comment type="caution">
    <text evidence="1">The sequence shown here is derived from an EMBL/GenBank/DDBJ whole genome shotgun (WGS) entry which is preliminary data.</text>
</comment>
<evidence type="ECO:0000313" key="2">
    <source>
        <dbReference type="Proteomes" id="UP000235347"/>
    </source>
</evidence>
<evidence type="ECO:0008006" key="3">
    <source>
        <dbReference type="Google" id="ProtNLM"/>
    </source>
</evidence>
<proteinExistence type="predicted"/>